<comment type="pathway">
    <text evidence="4">Lipid metabolism; peroxisomal fatty acid beta-oxidation.</text>
</comment>
<accession>A0A9P6YEX4</accession>
<dbReference type="InterPro" id="IPR002655">
    <property type="entry name" value="Acyl-CoA_oxidase_C"/>
</dbReference>
<dbReference type="Pfam" id="PF01756">
    <property type="entry name" value="ACOX"/>
    <property type="match status" value="1"/>
</dbReference>
<evidence type="ECO:0000256" key="10">
    <source>
        <dbReference type="ARBA" id="ARBA00023002"/>
    </source>
</evidence>
<gene>
    <name evidence="17" type="ORF">G6F51_004695</name>
</gene>
<dbReference type="GO" id="GO:0055088">
    <property type="term" value="P:lipid homeostasis"/>
    <property type="evidence" value="ECO:0007669"/>
    <property type="project" value="TreeGrafter"/>
</dbReference>
<dbReference type="Gene3D" id="2.40.110.10">
    <property type="entry name" value="Butyryl-CoA Dehydrogenase, subunit A, domain 2"/>
    <property type="match status" value="1"/>
</dbReference>
<evidence type="ECO:0000259" key="15">
    <source>
        <dbReference type="Pfam" id="PF14749"/>
    </source>
</evidence>
<protein>
    <recommendedName>
        <fullName evidence="6">acyl-CoA oxidase</fullName>
        <ecNumber evidence="6">1.3.3.6</ecNumber>
    </recommendedName>
</protein>
<dbReference type="Gene3D" id="1.10.540.10">
    <property type="entry name" value="Acyl-CoA dehydrogenase/oxidase, N-terminal domain"/>
    <property type="match status" value="1"/>
</dbReference>
<dbReference type="InterPro" id="IPR012258">
    <property type="entry name" value="Acyl-CoA_oxidase"/>
</dbReference>
<dbReference type="InterPro" id="IPR046373">
    <property type="entry name" value="Acyl-CoA_Oxase/DH_mid-dom_sf"/>
</dbReference>
<organism evidence="17 18">
    <name type="scientific">Rhizopus oryzae</name>
    <name type="common">Mucormycosis agent</name>
    <name type="synonym">Rhizopus arrhizus var. delemar</name>
    <dbReference type="NCBI Taxonomy" id="64495"/>
    <lineage>
        <taxon>Eukaryota</taxon>
        <taxon>Fungi</taxon>
        <taxon>Fungi incertae sedis</taxon>
        <taxon>Mucoromycota</taxon>
        <taxon>Mucoromycotina</taxon>
        <taxon>Mucoromycetes</taxon>
        <taxon>Mucorales</taxon>
        <taxon>Mucorineae</taxon>
        <taxon>Rhizopodaceae</taxon>
        <taxon>Rhizopus</taxon>
    </lineage>
</organism>
<dbReference type="InterPro" id="IPR037069">
    <property type="entry name" value="AcylCoA_DH/ox_N_sf"/>
</dbReference>
<dbReference type="GO" id="GO:0005777">
    <property type="term" value="C:peroxisome"/>
    <property type="evidence" value="ECO:0007669"/>
    <property type="project" value="UniProtKB-SubCell"/>
</dbReference>
<evidence type="ECO:0000256" key="6">
    <source>
        <dbReference type="ARBA" id="ARBA00012870"/>
    </source>
</evidence>
<name>A0A9P6YEX4_RHIOR</name>
<evidence type="ECO:0000256" key="1">
    <source>
        <dbReference type="ARBA" id="ARBA00001201"/>
    </source>
</evidence>
<comment type="cofactor">
    <cofactor evidence="2">
        <name>FAD</name>
        <dbReference type="ChEBI" id="CHEBI:57692"/>
    </cofactor>
</comment>
<evidence type="ECO:0000313" key="17">
    <source>
        <dbReference type="EMBL" id="KAG1546739.1"/>
    </source>
</evidence>
<feature type="domain" description="Acyl-CoA oxidase/dehydrogenase middle" evidence="14">
    <location>
        <begin position="177"/>
        <end position="285"/>
    </location>
</feature>
<dbReference type="SUPFAM" id="SSF52266">
    <property type="entry name" value="SGNH hydrolase"/>
    <property type="match status" value="1"/>
</dbReference>
<comment type="subcellular location">
    <subcellularLocation>
        <location evidence="3">Peroxisome</location>
    </subcellularLocation>
</comment>
<dbReference type="GO" id="GO:0016788">
    <property type="term" value="F:hydrolase activity, acting on ester bonds"/>
    <property type="evidence" value="ECO:0007669"/>
    <property type="project" value="InterPro"/>
</dbReference>
<evidence type="ECO:0000259" key="16">
    <source>
        <dbReference type="Pfam" id="PF22924"/>
    </source>
</evidence>
<dbReference type="InterPro" id="IPR009100">
    <property type="entry name" value="AcylCoA_DH/oxidase_NM_dom_sf"/>
</dbReference>
<dbReference type="InterPro" id="IPR029320">
    <property type="entry name" value="Acyl-CoA_ox_N"/>
</dbReference>
<dbReference type="SUPFAM" id="SSF56645">
    <property type="entry name" value="Acyl-CoA dehydrogenase NM domain-like"/>
    <property type="match status" value="1"/>
</dbReference>
<keyword evidence="8" id="KW-0274">FAD</keyword>
<dbReference type="InterPro" id="IPR006091">
    <property type="entry name" value="Acyl-CoA_Oxase/DH_mid-dom"/>
</dbReference>
<dbReference type="Gene3D" id="1.20.140.10">
    <property type="entry name" value="Butyryl-CoA Dehydrogenase, subunit A, domain 3"/>
    <property type="match status" value="2"/>
</dbReference>
<reference evidence="17" key="1">
    <citation type="journal article" date="2020" name="Microb. Genom.">
        <title>Genetic diversity of clinical and environmental Mucorales isolates obtained from an investigation of mucormycosis cases among solid organ transplant recipients.</title>
        <authorList>
            <person name="Nguyen M.H."/>
            <person name="Kaul D."/>
            <person name="Muto C."/>
            <person name="Cheng S.J."/>
            <person name="Richter R.A."/>
            <person name="Bruno V.M."/>
            <person name="Liu G."/>
            <person name="Beyhan S."/>
            <person name="Sundermann A.J."/>
            <person name="Mounaud S."/>
            <person name="Pasculle A.W."/>
            <person name="Nierman W.C."/>
            <person name="Driscoll E."/>
            <person name="Cumbie R."/>
            <person name="Clancy C.J."/>
            <person name="Dupont C.L."/>
        </authorList>
    </citation>
    <scope>NUCLEOTIDE SEQUENCE</scope>
    <source>
        <strain evidence="17">GL16</strain>
    </source>
</reference>
<dbReference type="FunFam" id="2.40.110.10:FF:000003">
    <property type="entry name" value="Acyl-coenzyme A oxidase"/>
    <property type="match status" value="1"/>
</dbReference>
<dbReference type="InterPro" id="IPR055060">
    <property type="entry name" value="ACOX_C_alpha1"/>
</dbReference>
<keyword evidence="9" id="KW-0276">Fatty acid metabolism</keyword>
<evidence type="ECO:0000256" key="2">
    <source>
        <dbReference type="ARBA" id="ARBA00001974"/>
    </source>
</evidence>
<evidence type="ECO:0000259" key="14">
    <source>
        <dbReference type="Pfam" id="PF02770"/>
    </source>
</evidence>
<evidence type="ECO:0000256" key="12">
    <source>
        <dbReference type="ARBA" id="ARBA00023140"/>
    </source>
</evidence>
<dbReference type="GO" id="GO:0071949">
    <property type="term" value="F:FAD binding"/>
    <property type="evidence" value="ECO:0007669"/>
    <property type="project" value="InterPro"/>
</dbReference>
<proteinExistence type="inferred from homology"/>
<evidence type="ECO:0000256" key="8">
    <source>
        <dbReference type="ARBA" id="ARBA00022827"/>
    </source>
</evidence>
<evidence type="ECO:0000256" key="3">
    <source>
        <dbReference type="ARBA" id="ARBA00004275"/>
    </source>
</evidence>
<dbReference type="Proteomes" id="UP000717996">
    <property type="component" value="Unassembled WGS sequence"/>
</dbReference>
<feature type="domain" description="Acyl-CoA oxidase C-terminal" evidence="13">
    <location>
        <begin position="524"/>
        <end position="690"/>
    </location>
</feature>
<evidence type="ECO:0000256" key="4">
    <source>
        <dbReference type="ARBA" id="ARBA00004846"/>
    </source>
</evidence>
<comment type="caution">
    <text evidence="17">The sequence shown here is derived from an EMBL/GenBank/DDBJ whole genome shotgun (WGS) entry which is preliminary data.</text>
</comment>
<dbReference type="InterPro" id="IPR001087">
    <property type="entry name" value="GDSL"/>
</dbReference>
<dbReference type="GO" id="GO:0033540">
    <property type="term" value="P:fatty acid beta-oxidation using acyl-CoA oxidase"/>
    <property type="evidence" value="ECO:0007669"/>
    <property type="project" value="TreeGrafter"/>
</dbReference>
<dbReference type="EC" id="1.3.3.6" evidence="6"/>
<comment type="similarity">
    <text evidence="5">Belongs to the acyl-CoA oxidase family.</text>
</comment>
<dbReference type="Pfam" id="PF02770">
    <property type="entry name" value="Acyl-CoA_dh_M"/>
    <property type="match status" value="1"/>
</dbReference>
<dbReference type="EMBL" id="JAANIT010000536">
    <property type="protein sequence ID" value="KAG1546739.1"/>
    <property type="molecule type" value="Genomic_DNA"/>
</dbReference>
<keyword evidence="11" id="KW-0443">Lipid metabolism</keyword>
<dbReference type="PANTHER" id="PTHR10909:SF352">
    <property type="entry name" value="ACYL-COENZYME A OXIDASE-LIKE PROTEIN"/>
    <property type="match status" value="1"/>
</dbReference>
<feature type="domain" description="Acyl-coenzyme A oxidase N-terminal" evidence="15">
    <location>
        <begin position="53"/>
        <end position="175"/>
    </location>
</feature>
<evidence type="ECO:0000256" key="9">
    <source>
        <dbReference type="ARBA" id="ARBA00022832"/>
    </source>
</evidence>
<sequence length="1030" mass="116419">MTIISLSESNDPRAKAALERLLQLKSQLNLSSSPMSRQAPKDMARERAACEFNIEELAKLWAGGEKKYELLQKAFEFIRSDPELVIQPPRNFLELSRDEMREFTMGQIYRATQILKDTKDKDFAMEIIRAINLYSESFSMRFFVHYALFRNVVNMLGNEEQQRRYIDDIDNFRIFGCFAMTELGHSSALRDMETTATYDIATDEFILDSPTITSTKWWIGMAAQTATHAVVIAQTVIDHKRVGLNWFVVQLRSKYTGELEPNVQIGDIGQKAGHAGVDNGWIQFRQKRIPRKDMLAKWVDLNHHGHYTPAPNPAVMYATLIPERLAMTNVTTQLISQALTIATRYGIVRRQGSKNQQIMDYQSHYVKLIPAIAFMYMVQSTSDVLNGQFNILTSGGKMDPADYLRHMGDMHAMSACLKGLTGWYGSEILETCRRGCGGHAYSAYNGISHLIGEWGVMTTGGGDNVVLLQQAARYLLHQLEQQLEFDEYPSFKFKSSIDYIKDSKRYLKNKTWSVYHASDGIKDFTVLLEAMYSILVKRLHSISMSIKKSTAEDVLLECVRVAEMHCAVFMFSVGAEKYGHPTGTPNIEPSVLAIMKKLTALWGFHVLYTYSDQGFKEEYLTPDHIKSIEETYIDICKSLRSQVIGLTDGFAIPDFVIKAPIAKYNGDIYEAYFDTLLSAPKSTGVPPYHANSVTFVYSLSLPSISDCPALPKRPLSTSVLDLRADDIKVIVALGDSVTAGLAADPDAQSLANYLKHYREDLIGASVGVDEARYCPATFFCLDPLHHPSVDHLNAAQTGATTAGLPDQVNYVLKYIGPRTRLINEWKMINLYIGYNDISSFCLPGMSPEHYGNEIYNNLKRLIDNTDNAFINVLTIERYDQLLMKVNEHPDYVKQFADKMNIRNYECVCCANGGIEKIGAQVELYNAQLEIAVDRIKQYIDGTIVDQLLGLNRRNKIAIVLQPLDMNTATVPYDATSNLDGFHPNLKTYRFASRLLWRQLFLKKSDKLRNQDFDSDAPVYCPTADDRIQSE</sequence>
<evidence type="ECO:0000256" key="7">
    <source>
        <dbReference type="ARBA" id="ARBA00022630"/>
    </source>
</evidence>
<keyword evidence="7" id="KW-0285">Flavoprotein</keyword>
<dbReference type="Pfam" id="PF14749">
    <property type="entry name" value="Acyl-CoA_ox_N"/>
    <property type="match status" value="1"/>
</dbReference>
<dbReference type="InterPro" id="IPR036250">
    <property type="entry name" value="AcylCo_DH-like_C"/>
</dbReference>
<dbReference type="Gene3D" id="3.40.50.1110">
    <property type="entry name" value="SGNH hydrolase"/>
    <property type="match status" value="1"/>
</dbReference>
<dbReference type="SUPFAM" id="SSF47203">
    <property type="entry name" value="Acyl-CoA dehydrogenase C-terminal domain-like"/>
    <property type="match status" value="2"/>
</dbReference>
<dbReference type="Pfam" id="PF00657">
    <property type="entry name" value="Lipase_GDSL"/>
    <property type="match status" value="1"/>
</dbReference>
<keyword evidence="12" id="KW-0576">Peroxisome</keyword>
<dbReference type="Pfam" id="PF22924">
    <property type="entry name" value="ACOX_C_alpha1"/>
    <property type="match status" value="1"/>
</dbReference>
<feature type="domain" description="Acyl-CoA oxidase C-alpha1" evidence="16">
    <location>
        <begin position="317"/>
        <end position="476"/>
    </location>
</feature>
<evidence type="ECO:0000256" key="5">
    <source>
        <dbReference type="ARBA" id="ARBA00006288"/>
    </source>
</evidence>
<dbReference type="GO" id="GO:0003997">
    <property type="term" value="F:acyl-CoA oxidase activity"/>
    <property type="evidence" value="ECO:0007669"/>
    <property type="project" value="UniProtKB-EC"/>
</dbReference>
<dbReference type="GO" id="GO:0005504">
    <property type="term" value="F:fatty acid binding"/>
    <property type="evidence" value="ECO:0007669"/>
    <property type="project" value="TreeGrafter"/>
</dbReference>
<dbReference type="OrthoDB" id="2206823at2759"/>
<evidence type="ECO:0000256" key="11">
    <source>
        <dbReference type="ARBA" id="ARBA00023098"/>
    </source>
</evidence>
<evidence type="ECO:0000313" key="18">
    <source>
        <dbReference type="Proteomes" id="UP000717996"/>
    </source>
</evidence>
<dbReference type="InterPro" id="IPR036514">
    <property type="entry name" value="SGNH_hydro_sf"/>
</dbReference>
<evidence type="ECO:0000259" key="13">
    <source>
        <dbReference type="Pfam" id="PF01756"/>
    </source>
</evidence>
<dbReference type="PANTHER" id="PTHR10909">
    <property type="entry name" value="ELECTRON TRANSPORT OXIDOREDUCTASE"/>
    <property type="match status" value="1"/>
</dbReference>
<comment type="catalytic activity">
    <reaction evidence="1">
        <text>a 2,3-saturated acyl-CoA + O2 = a (2E)-enoyl-CoA + H2O2</text>
        <dbReference type="Rhea" id="RHEA:38959"/>
        <dbReference type="ChEBI" id="CHEBI:15379"/>
        <dbReference type="ChEBI" id="CHEBI:16240"/>
        <dbReference type="ChEBI" id="CHEBI:58856"/>
        <dbReference type="ChEBI" id="CHEBI:65111"/>
        <dbReference type="EC" id="1.3.3.6"/>
    </reaction>
</comment>
<dbReference type="AlphaFoldDB" id="A0A9P6YEX4"/>
<keyword evidence="10" id="KW-0560">Oxidoreductase</keyword>